<gene>
    <name evidence="1" type="ORF">NX782_24120</name>
</gene>
<accession>A0ABT2ADM0</accession>
<sequence length="128" mass="14546">MRLDALEKHCIQAEPILDKSSSSSKKVASTHLLLWICRRFSTDAAVLQALMALNLSICIPCSDQSLAIQWSPTRLADSQLSSLRQPWRFHFLPEDKKTRAPCWLSLRLRSVFNAQLEVFHAQPLLCIS</sequence>
<evidence type="ECO:0000313" key="1">
    <source>
        <dbReference type="EMBL" id="MCS0592274.1"/>
    </source>
</evidence>
<protein>
    <submittedName>
        <fullName evidence="1">Uncharacterized protein</fullName>
    </submittedName>
</protein>
<name>A0ABT2ADM0_9BURK</name>
<keyword evidence="2" id="KW-1185">Reference proteome</keyword>
<evidence type="ECO:0000313" key="2">
    <source>
        <dbReference type="Proteomes" id="UP001205560"/>
    </source>
</evidence>
<dbReference type="Proteomes" id="UP001205560">
    <property type="component" value="Unassembled WGS sequence"/>
</dbReference>
<organism evidence="1 2">
    <name type="scientific">Massilia norwichensis</name>
    <dbReference type="NCBI Taxonomy" id="1442366"/>
    <lineage>
        <taxon>Bacteria</taxon>
        <taxon>Pseudomonadati</taxon>
        <taxon>Pseudomonadota</taxon>
        <taxon>Betaproteobacteria</taxon>
        <taxon>Burkholderiales</taxon>
        <taxon>Oxalobacteraceae</taxon>
        <taxon>Telluria group</taxon>
        <taxon>Massilia</taxon>
    </lineage>
</organism>
<dbReference type="RefSeq" id="WP_258848043.1">
    <property type="nucleotide sequence ID" value="NZ_JANUGX010000040.1"/>
</dbReference>
<dbReference type="EMBL" id="JANUGX010000040">
    <property type="protein sequence ID" value="MCS0592274.1"/>
    <property type="molecule type" value="Genomic_DNA"/>
</dbReference>
<comment type="caution">
    <text evidence="1">The sequence shown here is derived from an EMBL/GenBank/DDBJ whole genome shotgun (WGS) entry which is preliminary data.</text>
</comment>
<proteinExistence type="predicted"/>
<reference evidence="1 2" key="1">
    <citation type="submission" date="2022-08" db="EMBL/GenBank/DDBJ databases">
        <title>Reclassification of Massilia species as members of the genera Telluria, Duganella, Pseudoduganella, Mokoshia gen. nov. and Zemynaea gen. nov. using orthogonal and non-orthogonal genome-based approaches.</title>
        <authorList>
            <person name="Bowman J.P."/>
        </authorList>
    </citation>
    <scope>NUCLEOTIDE SEQUENCE [LARGE SCALE GENOMIC DNA]</scope>
    <source>
        <strain evidence="1 2">LMG 28164</strain>
    </source>
</reference>